<feature type="transmembrane region" description="Helical" evidence="1">
    <location>
        <begin position="112"/>
        <end position="134"/>
    </location>
</feature>
<dbReference type="RefSeq" id="WP_188934091.1">
    <property type="nucleotide sequence ID" value="NZ_BMJC01000004.1"/>
</dbReference>
<protein>
    <submittedName>
        <fullName evidence="2">Uncharacterized protein</fullName>
    </submittedName>
</protein>
<dbReference type="Proteomes" id="UP000607559">
    <property type="component" value="Unassembled WGS sequence"/>
</dbReference>
<feature type="transmembrane region" description="Helical" evidence="1">
    <location>
        <begin position="16"/>
        <end position="35"/>
    </location>
</feature>
<sequence>MEPPSWSARFSRLRQLFWFFFLLTIGYMIWVRSYLAPLNSDEIVQFEIAKTAGKAQAIIDNWKQTGKYEQGVKSTYFAYIFMVLYTLAIALGCLFISACTGNEIMIKGGKGFAWLIILATACDVIENISLAHTIRGPVSQWNVTVAYNLARVKFSIVIVCILFMLVCALYWVISRLAGEKS</sequence>
<proteinExistence type="predicted"/>
<gene>
    <name evidence="2" type="ORF">GCM10011511_35230</name>
</gene>
<keyword evidence="3" id="KW-1185">Reference proteome</keyword>
<evidence type="ECO:0000313" key="2">
    <source>
        <dbReference type="EMBL" id="GGB08699.1"/>
    </source>
</evidence>
<organism evidence="2 3">
    <name type="scientific">Puia dinghuensis</name>
    <dbReference type="NCBI Taxonomy" id="1792502"/>
    <lineage>
        <taxon>Bacteria</taxon>
        <taxon>Pseudomonadati</taxon>
        <taxon>Bacteroidota</taxon>
        <taxon>Chitinophagia</taxon>
        <taxon>Chitinophagales</taxon>
        <taxon>Chitinophagaceae</taxon>
        <taxon>Puia</taxon>
    </lineage>
</organism>
<feature type="transmembrane region" description="Helical" evidence="1">
    <location>
        <begin position="154"/>
        <end position="173"/>
    </location>
</feature>
<evidence type="ECO:0000256" key="1">
    <source>
        <dbReference type="SAM" id="Phobius"/>
    </source>
</evidence>
<name>A0A8J2UF14_9BACT</name>
<dbReference type="EMBL" id="BMJC01000004">
    <property type="protein sequence ID" value="GGB08699.1"/>
    <property type="molecule type" value="Genomic_DNA"/>
</dbReference>
<comment type="caution">
    <text evidence="2">The sequence shown here is derived from an EMBL/GenBank/DDBJ whole genome shotgun (WGS) entry which is preliminary data.</text>
</comment>
<feature type="transmembrane region" description="Helical" evidence="1">
    <location>
        <begin position="76"/>
        <end position="100"/>
    </location>
</feature>
<accession>A0A8J2UF14</accession>
<keyword evidence="1" id="KW-0472">Membrane</keyword>
<keyword evidence="1" id="KW-0812">Transmembrane</keyword>
<dbReference type="AlphaFoldDB" id="A0A8J2UF14"/>
<reference evidence="2" key="1">
    <citation type="journal article" date="2014" name="Int. J. Syst. Evol. Microbiol.">
        <title>Complete genome sequence of Corynebacterium casei LMG S-19264T (=DSM 44701T), isolated from a smear-ripened cheese.</title>
        <authorList>
            <consortium name="US DOE Joint Genome Institute (JGI-PGF)"/>
            <person name="Walter F."/>
            <person name="Albersmeier A."/>
            <person name="Kalinowski J."/>
            <person name="Ruckert C."/>
        </authorList>
    </citation>
    <scope>NUCLEOTIDE SEQUENCE</scope>
    <source>
        <strain evidence="2">CGMCC 1.15448</strain>
    </source>
</reference>
<evidence type="ECO:0000313" key="3">
    <source>
        <dbReference type="Proteomes" id="UP000607559"/>
    </source>
</evidence>
<keyword evidence="1" id="KW-1133">Transmembrane helix</keyword>
<reference evidence="2" key="2">
    <citation type="submission" date="2020-09" db="EMBL/GenBank/DDBJ databases">
        <authorList>
            <person name="Sun Q."/>
            <person name="Zhou Y."/>
        </authorList>
    </citation>
    <scope>NUCLEOTIDE SEQUENCE</scope>
    <source>
        <strain evidence="2">CGMCC 1.15448</strain>
    </source>
</reference>